<organism evidence="2 3">
    <name type="scientific">Methylobacterium aerolatum</name>
    <dbReference type="NCBI Taxonomy" id="418708"/>
    <lineage>
        <taxon>Bacteria</taxon>
        <taxon>Pseudomonadati</taxon>
        <taxon>Pseudomonadota</taxon>
        <taxon>Alphaproteobacteria</taxon>
        <taxon>Hyphomicrobiales</taxon>
        <taxon>Methylobacteriaceae</taxon>
        <taxon>Methylobacterium</taxon>
    </lineage>
</organism>
<proteinExistence type="predicted"/>
<gene>
    <name evidence="2" type="ORF">QO012_003326</name>
</gene>
<comment type="caution">
    <text evidence="2">The sequence shown here is derived from an EMBL/GenBank/DDBJ whole genome shotgun (WGS) entry which is preliminary data.</text>
</comment>
<reference evidence="2 3" key="1">
    <citation type="submission" date="2023-07" db="EMBL/GenBank/DDBJ databases">
        <title>Genomic Encyclopedia of Type Strains, Phase IV (KMG-IV): sequencing the most valuable type-strain genomes for metagenomic binning, comparative biology and taxonomic classification.</title>
        <authorList>
            <person name="Goeker M."/>
        </authorList>
    </citation>
    <scope>NUCLEOTIDE SEQUENCE [LARGE SCALE GENOMIC DNA]</scope>
    <source>
        <strain evidence="2 3">DSM 19013</strain>
    </source>
</reference>
<dbReference type="Pfam" id="PF08241">
    <property type="entry name" value="Methyltransf_11"/>
    <property type="match status" value="1"/>
</dbReference>
<keyword evidence="3" id="KW-1185">Reference proteome</keyword>
<feature type="domain" description="Methyltransferase type 11" evidence="1">
    <location>
        <begin position="81"/>
        <end position="132"/>
    </location>
</feature>
<dbReference type="SUPFAM" id="SSF53335">
    <property type="entry name" value="S-adenosyl-L-methionine-dependent methyltransferases"/>
    <property type="match status" value="1"/>
</dbReference>
<dbReference type="Gene3D" id="3.40.50.150">
    <property type="entry name" value="Vaccinia Virus protein VP39"/>
    <property type="match status" value="1"/>
</dbReference>
<keyword evidence="2" id="KW-0489">Methyltransferase</keyword>
<accession>A0ABU0I5B1</accession>
<protein>
    <submittedName>
        <fullName evidence="2">SAM-dependent methyltransferase</fullName>
    </submittedName>
</protein>
<evidence type="ECO:0000313" key="2">
    <source>
        <dbReference type="EMBL" id="MDQ0448814.1"/>
    </source>
</evidence>
<evidence type="ECO:0000259" key="1">
    <source>
        <dbReference type="Pfam" id="PF08241"/>
    </source>
</evidence>
<dbReference type="EMBL" id="JAUSVP010000010">
    <property type="protein sequence ID" value="MDQ0448814.1"/>
    <property type="molecule type" value="Genomic_DNA"/>
</dbReference>
<dbReference type="Proteomes" id="UP001231124">
    <property type="component" value="Unassembled WGS sequence"/>
</dbReference>
<dbReference type="GO" id="GO:0032259">
    <property type="term" value="P:methylation"/>
    <property type="evidence" value="ECO:0007669"/>
    <property type="project" value="UniProtKB-KW"/>
</dbReference>
<dbReference type="GO" id="GO:0008168">
    <property type="term" value="F:methyltransferase activity"/>
    <property type="evidence" value="ECO:0007669"/>
    <property type="project" value="UniProtKB-KW"/>
</dbReference>
<dbReference type="InterPro" id="IPR013216">
    <property type="entry name" value="Methyltransf_11"/>
</dbReference>
<keyword evidence="2" id="KW-0808">Transferase</keyword>
<evidence type="ECO:0000313" key="3">
    <source>
        <dbReference type="Proteomes" id="UP001231124"/>
    </source>
</evidence>
<dbReference type="RefSeq" id="WP_238201894.1">
    <property type="nucleotide sequence ID" value="NZ_BPQE01000006.1"/>
</dbReference>
<name>A0ABU0I5B1_9HYPH</name>
<sequence length="249" mass="27122">MRTSLLPSTARVRMRFDSDDTELADARPASRVASMPFDATRPRVLHVGSGPAGPTKLHRIFQGPAWREVRLDIDPTVDPDLVASIVDLRQVEASSCDAIWCSHNLEHLCAHEVTLALAEFRRVLAPTGFVLIRSPDLRAVAELILNHGLDYEAYRSPAGPITAADMLYGHAASIARGNAFMRHGTGFTQESLSRLLATAGFTTVLTARTQDFTVWGAAFMPEADIARVSRALRRTGLKLAPLGDDGVPR</sequence>
<dbReference type="InterPro" id="IPR029063">
    <property type="entry name" value="SAM-dependent_MTases_sf"/>
</dbReference>